<keyword evidence="2" id="KW-1003">Cell membrane</keyword>
<keyword evidence="5 6" id="KW-0472">Membrane</keyword>
<protein>
    <submittedName>
        <fullName evidence="7">Tat (Twin-arginine translocation) pathway signal sequence</fullName>
    </submittedName>
</protein>
<accession>A0A1I0PMZ7</accession>
<evidence type="ECO:0000256" key="3">
    <source>
        <dbReference type="ARBA" id="ARBA00022692"/>
    </source>
</evidence>
<evidence type="ECO:0000256" key="5">
    <source>
        <dbReference type="ARBA" id="ARBA00023136"/>
    </source>
</evidence>
<dbReference type="NCBIfam" id="TIGR01409">
    <property type="entry name" value="TAT_signal_seq"/>
    <property type="match status" value="1"/>
</dbReference>
<evidence type="ECO:0000313" key="7">
    <source>
        <dbReference type="EMBL" id="SEW15784.1"/>
    </source>
</evidence>
<dbReference type="AlphaFoldDB" id="A0A1I0PMZ7"/>
<dbReference type="InterPro" id="IPR019546">
    <property type="entry name" value="TAT_signal_bac_arc"/>
</dbReference>
<proteinExistence type="predicted"/>
<dbReference type="InterPro" id="IPR032808">
    <property type="entry name" value="DoxX"/>
</dbReference>
<feature type="transmembrane region" description="Helical" evidence="6">
    <location>
        <begin position="108"/>
        <end position="129"/>
    </location>
</feature>
<dbReference type="Pfam" id="PF07681">
    <property type="entry name" value="DoxX"/>
    <property type="match status" value="1"/>
</dbReference>
<organism evidence="7 8">
    <name type="scientific">Natrinema salifodinae</name>
    <dbReference type="NCBI Taxonomy" id="1202768"/>
    <lineage>
        <taxon>Archaea</taxon>
        <taxon>Methanobacteriati</taxon>
        <taxon>Methanobacteriota</taxon>
        <taxon>Stenosarchaea group</taxon>
        <taxon>Halobacteria</taxon>
        <taxon>Halobacteriales</taxon>
        <taxon>Natrialbaceae</taxon>
        <taxon>Natrinema</taxon>
    </lineage>
</organism>
<keyword evidence="8" id="KW-1185">Reference proteome</keyword>
<dbReference type="STRING" id="1202768.SAMN05216285_2747"/>
<dbReference type="PANTHER" id="PTHR33452:SF1">
    <property type="entry name" value="INNER MEMBRANE PROTEIN YPHA-RELATED"/>
    <property type="match status" value="1"/>
</dbReference>
<evidence type="ECO:0000256" key="4">
    <source>
        <dbReference type="ARBA" id="ARBA00022989"/>
    </source>
</evidence>
<gene>
    <name evidence="7" type="ORF">SAMN05216285_2747</name>
</gene>
<evidence type="ECO:0000256" key="2">
    <source>
        <dbReference type="ARBA" id="ARBA00022475"/>
    </source>
</evidence>
<evidence type="ECO:0000313" key="8">
    <source>
        <dbReference type="Proteomes" id="UP000183275"/>
    </source>
</evidence>
<comment type="subcellular location">
    <subcellularLocation>
        <location evidence="1">Cell membrane</location>
        <topology evidence="1">Multi-pass membrane protein</topology>
    </subcellularLocation>
</comment>
<dbReference type="EMBL" id="FOIS01000003">
    <property type="protein sequence ID" value="SEW15784.1"/>
    <property type="molecule type" value="Genomic_DNA"/>
</dbReference>
<dbReference type="RefSeq" id="WP_049992195.1">
    <property type="nucleotide sequence ID" value="NZ_FOIS01000003.1"/>
</dbReference>
<feature type="transmembrane region" description="Helical" evidence="6">
    <location>
        <begin position="77"/>
        <end position="96"/>
    </location>
</feature>
<evidence type="ECO:0000256" key="6">
    <source>
        <dbReference type="SAM" id="Phobius"/>
    </source>
</evidence>
<dbReference type="Proteomes" id="UP000183275">
    <property type="component" value="Unassembled WGS sequence"/>
</dbReference>
<evidence type="ECO:0000256" key="1">
    <source>
        <dbReference type="ARBA" id="ARBA00004651"/>
    </source>
</evidence>
<keyword evidence="4 6" id="KW-1133">Transmembrane helix</keyword>
<feature type="transmembrane region" description="Helical" evidence="6">
    <location>
        <begin position="6"/>
        <end position="30"/>
    </location>
</feature>
<keyword evidence="3 6" id="KW-0812">Transmembrane</keyword>
<dbReference type="PANTHER" id="PTHR33452">
    <property type="entry name" value="OXIDOREDUCTASE CATD-RELATED"/>
    <property type="match status" value="1"/>
</dbReference>
<name>A0A1I0PMZ7_9EURY</name>
<dbReference type="InterPro" id="IPR051907">
    <property type="entry name" value="DoxX-like_oxidoreductase"/>
</dbReference>
<dbReference type="GO" id="GO:0005886">
    <property type="term" value="C:plasma membrane"/>
    <property type="evidence" value="ECO:0007669"/>
    <property type="project" value="UniProtKB-SubCell"/>
</dbReference>
<sequence length="138" mass="14481">MAVTGIEGIILLVGRIVFGGVIAFTGLNHFMQTEQMTGYAEHKGLPAPKLGVIGSGIVLVLGGLSVILGVFPIVATIVIAGFLIVAGVVFHDFWAVPEEQQQTEMTQFLKNVAMAGGALVIAAVGPQQWAYSLDLSLF</sequence>
<feature type="transmembrane region" description="Helical" evidence="6">
    <location>
        <begin position="50"/>
        <end position="71"/>
    </location>
</feature>
<reference evidence="8" key="1">
    <citation type="submission" date="2016-10" db="EMBL/GenBank/DDBJ databases">
        <authorList>
            <person name="Varghese N."/>
        </authorList>
    </citation>
    <scope>NUCLEOTIDE SEQUENCE [LARGE SCALE GENOMIC DNA]</scope>
    <source>
        <strain evidence="8">CGMCC 1.12284</strain>
    </source>
</reference>
<dbReference type="OrthoDB" id="340328at2157"/>
<dbReference type="eggNOG" id="arCOG03070">
    <property type="taxonomic scope" value="Archaea"/>
</dbReference>